<gene>
    <name evidence="1" type="ORF">SDJN03_15687</name>
</gene>
<evidence type="ECO:0000313" key="1">
    <source>
        <dbReference type="EMBL" id="KAG6590264.1"/>
    </source>
</evidence>
<reference evidence="1 2" key="1">
    <citation type="journal article" date="2021" name="Hortic Res">
        <title>The domestication of Cucurbita argyrosperma as revealed by the genome of its wild relative.</title>
        <authorList>
            <person name="Barrera-Redondo J."/>
            <person name="Sanchez-de la Vega G."/>
            <person name="Aguirre-Liguori J.A."/>
            <person name="Castellanos-Morales G."/>
            <person name="Gutierrez-Guerrero Y.T."/>
            <person name="Aguirre-Dugua X."/>
            <person name="Aguirre-Planter E."/>
            <person name="Tenaillon M.I."/>
            <person name="Lira-Saade R."/>
            <person name="Eguiarte L.E."/>
        </authorList>
    </citation>
    <scope>NUCLEOTIDE SEQUENCE [LARGE SCALE GENOMIC DNA]</scope>
    <source>
        <strain evidence="1">JBR-2021</strain>
    </source>
</reference>
<organism evidence="1 2">
    <name type="scientific">Cucurbita argyrosperma subsp. sororia</name>
    <dbReference type="NCBI Taxonomy" id="37648"/>
    <lineage>
        <taxon>Eukaryota</taxon>
        <taxon>Viridiplantae</taxon>
        <taxon>Streptophyta</taxon>
        <taxon>Embryophyta</taxon>
        <taxon>Tracheophyta</taxon>
        <taxon>Spermatophyta</taxon>
        <taxon>Magnoliopsida</taxon>
        <taxon>eudicotyledons</taxon>
        <taxon>Gunneridae</taxon>
        <taxon>Pentapetalae</taxon>
        <taxon>rosids</taxon>
        <taxon>fabids</taxon>
        <taxon>Cucurbitales</taxon>
        <taxon>Cucurbitaceae</taxon>
        <taxon>Cucurbiteae</taxon>
        <taxon>Cucurbita</taxon>
    </lineage>
</organism>
<proteinExistence type="predicted"/>
<comment type="caution">
    <text evidence="1">The sequence shown here is derived from an EMBL/GenBank/DDBJ whole genome shotgun (WGS) entry which is preliminary data.</text>
</comment>
<dbReference type="AlphaFoldDB" id="A0AAV6N2T8"/>
<feature type="non-terminal residue" evidence="1">
    <location>
        <position position="1"/>
    </location>
</feature>
<protein>
    <submittedName>
        <fullName evidence="1">Uncharacterized protein</fullName>
    </submittedName>
</protein>
<dbReference type="EMBL" id="JAGKQH010000010">
    <property type="protein sequence ID" value="KAG6590264.1"/>
    <property type="molecule type" value="Genomic_DNA"/>
</dbReference>
<name>A0AAV6N2T8_9ROSI</name>
<accession>A0AAV6N2T8</accession>
<keyword evidence="2" id="KW-1185">Reference proteome</keyword>
<evidence type="ECO:0000313" key="2">
    <source>
        <dbReference type="Proteomes" id="UP000685013"/>
    </source>
</evidence>
<sequence>MNPTAETSDPSTRSKKIWEWMSPQILLSNPSLIWEFTMAAAVPSPTVSAILLRQLEPTYRASNASIEELEAGVGTGSLCSFKESWQLTLPVPKH</sequence>
<dbReference type="Proteomes" id="UP000685013">
    <property type="component" value="Chromosome 10"/>
</dbReference>